<feature type="domain" description="PPC" evidence="6">
    <location>
        <begin position="111"/>
        <end position="250"/>
    </location>
</feature>
<name>A0AAV1X1L4_LUPLU</name>
<evidence type="ECO:0000259" key="6">
    <source>
        <dbReference type="PROSITE" id="PS51742"/>
    </source>
</evidence>
<dbReference type="InterPro" id="IPR005175">
    <property type="entry name" value="PPC_dom"/>
</dbReference>
<feature type="compositionally biased region" description="Polar residues" evidence="5">
    <location>
        <begin position="43"/>
        <end position="57"/>
    </location>
</feature>
<accession>A0AAV1X1L4</accession>
<evidence type="ECO:0000313" key="8">
    <source>
        <dbReference type="Proteomes" id="UP001497480"/>
    </source>
</evidence>
<keyword evidence="2" id="KW-0238">DNA-binding</keyword>
<dbReference type="InterPro" id="IPR014476">
    <property type="entry name" value="AHL15-29"/>
</dbReference>
<dbReference type="Gene3D" id="3.30.1330.80">
    <property type="entry name" value="Hypothetical protein, similar to alpha- acetolactate decarboxylase, domain 2"/>
    <property type="match status" value="1"/>
</dbReference>
<proteinExistence type="predicted"/>
<feature type="region of interest" description="Disordered" evidence="5">
    <location>
        <begin position="16"/>
        <end position="102"/>
    </location>
</feature>
<keyword evidence="4" id="KW-0539">Nucleus</keyword>
<dbReference type="AlphaFoldDB" id="A0AAV1X1L4"/>
<evidence type="ECO:0000256" key="4">
    <source>
        <dbReference type="ARBA" id="ARBA00023242"/>
    </source>
</evidence>
<dbReference type="GO" id="GO:0003680">
    <property type="term" value="F:minor groove of adenine-thymine-rich DNA binding"/>
    <property type="evidence" value="ECO:0007669"/>
    <property type="project" value="InterPro"/>
</dbReference>
<feature type="compositionally biased region" description="Polar residues" evidence="5">
    <location>
        <begin position="16"/>
        <end position="28"/>
    </location>
</feature>
<dbReference type="PROSITE" id="PS51742">
    <property type="entry name" value="PPC"/>
    <property type="match status" value="1"/>
</dbReference>
<dbReference type="Proteomes" id="UP001497480">
    <property type="component" value="Unassembled WGS sequence"/>
</dbReference>
<dbReference type="GO" id="GO:0003700">
    <property type="term" value="F:DNA-binding transcription factor activity"/>
    <property type="evidence" value="ECO:0007669"/>
    <property type="project" value="TreeGrafter"/>
</dbReference>
<reference evidence="7 8" key="1">
    <citation type="submission" date="2024-03" db="EMBL/GenBank/DDBJ databases">
        <authorList>
            <person name="Martinez-Hernandez J."/>
        </authorList>
    </citation>
    <scope>NUCLEOTIDE SEQUENCE [LARGE SCALE GENOMIC DNA]</scope>
</reference>
<dbReference type="SUPFAM" id="SSF117856">
    <property type="entry name" value="AF0104/ALDC/Ptd012-like"/>
    <property type="match status" value="1"/>
</dbReference>
<evidence type="ECO:0000256" key="2">
    <source>
        <dbReference type="ARBA" id="ARBA00023125"/>
    </source>
</evidence>
<dbReference type="PANTHER" id="PTHR31100:SF69">
    <property type="entry name" value="AT-HOOK MOTIF NUCLEAR-LOCALIZED PROTEIN 17-RELATED"/>
    <property type="match status" value="1"/>
</dbReference>
<keyword evidence="1" id="KW-0805">Transcription regulation</keyword>
<evidence type="ECO:0000256" key="5">
    <source>
        <dbReference type="SAM" id="MobiDB-lite"/>
    </source>
</evidence>
<protein>
    <recommendedName>
        <fullName evidence="6">PPC domain-containing protein</fullName>
    </recommendedName>
</protein>
<dbReference type="EMBL" id="CAXHTB010000011">
    <property type="protein sequence ID" value="CAL0315560.1"/>
    <property type="molecule type" value="Genomic_DNA"/>
</dbReference>
<evidence type="ECO:0000313" key="7">
    <source>
        <dbReference type="EMBL" id="CAL0315560.1"/>
    </source>
</evidence>
<keyword evidence="3" id="KW-0804">Transcription</keyword>
<gene>
    <name evidence="7" type="ORF">LLUT_LOCUS16620</name>
</gene>
<organism evidence="7 8">
    <name type="scientific">Lupinus luteus</name>
    <name type="common">European yellow lupine</name>
    <dbReference type="NCBI Taxonomy" id="3873"/>
    <lineage>
        <taxon>Eukaryota</taxon>
        <taxon>Viridiplantae</taxon>
        <taxon>Streptophyta</taxon>
        <taxon>Embryophyta</taxon>
        <taxon>Tracheophyta</taxon>
        <taxon>Spermatophyta</taxon>
        <taxon>Magnoliopsida</taxon>
        <taxon>eudicotyledons</taxon>
        <taxon>Gunneridae</taxon>
        <taxon>Pentapetalae</taxon>
        <taxon>rosids</taxon>
        <taxon>fabids</taxon>
        <taxon>Fabales</taxon>
        <taxon>Fabaceae</taxon>
        <taxon>Papilionoideae</taxon>
        <taxon>50 kb inversion clade</taxon>
        <taxon>genistoids sensu lato</taxon>
        <taxon>core genistoids</taxon>
        <taxon>Genisteae</taxon>
        <taxon>Lupinus</taxon>
    </lineage>
</organism>
<keyword evidence="8" id="KW-1185">Reference proteome</keyword>
<evidence type="ECO:0000256" key="1">
    <source>
        <dbReference type="ARBA" id="ARBA00023015"/>
    </source>
</evidence>
<comment type="caution">
    <text evidence="7">The sequence shown here is derived from an EMBL/GenBank/DDBJ whole genome shotgun (WGS) entry which is preliminary data.</text>
</comment>
<sequence length="280" mass="29753">MAEEFETLDMFSKLLHQSQSQSNTNPFQLPNECKTSEDDDSHSSGGPTQKPASSSPTDGAAIELPRRPTQKPASSSLTGGATDELQRRPRGRPPGSRNKPKQAVMAIQEPGLVMSPCMLEIPSGNEVVESLRRFSIRNNTGLCVLKCSGSVVNVLLRQPSLHDSGTPVYLQGCFEIITLSGIILPHSSPAVVSNGFSITFAGHEGRIAGGFVIGRLIAAGTVFVVAAPVNNQCYHRLSLEEEVRNTNSVYGVGDVLSPPVTGGAEAIWAPMARAPPPPPF</sequence>
<dbReference type="PANTHER" id="PTHR31100">
    <property type="entry name" value="AT-HOOK MOTIF NUCLEAR-LOCALIZED PROTEIN 15"/>
    <property type="match status" value="1"/>
</dbReference>
<dbReference type="Pfam" id="PF03479">
    <property type="entry name" value="PCC"/>
    <property type="match status" value="1"/>
</dbReference>
<evidence type="ECO:0000256" key="3">
    <source>
        <dbReference type="ARBA" id="ARBA00023163"/>
    </source>
</evidence>
<dbReference type="CDD" id="cd11378">
    <property type="entry name" value="DUF296"/>
    <property type="match status" value="1"/>
</dbReference>
<dbReference type="GO" id="GO:0005634">
    <property type="term" value="C:nucleus"/>
    <property type="evidence" value="ECO:0007669"/>
    <property type="project" value="TreeGrafter"/>
</dbReference>